<dbReference type="InterPro" id="IPR036286">
    <property type="entry name" value="LexA/Signal_pep-like_sf"/>
</dbReference>
<dbReference type="GO" id="GO:0016020">
    <property type="term" value="C:membrane"/>
    <property type="evidence" value="ECO:0007669"/>
    <property type="project" value="UniProtKB-SubCell"/>
</dbReference>
<dbReference type="Gene3D" id="2.10.109.10">
    <property type="entry name" value="Umud Fragment, subunit A"/>
    <property type="match status" value="1"/>
</dbReference>
<keyword evidence="6" id="KW-0645">Protease</keyword>
<dbReference type="NCBIfam" id="TIGR02227">
    <property type="entry name" value="sigpep_I_bact"/>
    <property type="match status" value="1"/>
</dbReference>
<comment type="similarity">
    <text evidence="2 6">Belongs to the peptidase S26 family.</text>
</comment>
<dbReference type="Pfam" id="PF10502">
    <property type="entry name" value="Peptidase_S26"/>
    <property type="match status" value="1"/>
</dbReference>
<evidence type="ECO:0000256" key="6">
    <source>
        <dbReference type="RuleBase" id="RU362042"/>
    </source>
</evidence>
<comment type="catalytic activity">
    <reaction evidence="1 6">
        <text>Cleavage of hydrophobic, N-terminal signal or leader sequences from secreted and periplasmic proteins.</text>
        <dbReference type="EC" id="3.4.21.89"/>
    </reaction>
</comment>
<reference evidence="8 9" key="1">
    <citation type="journal article" date="2016" name="Nat. Commun.">
        <title>Thousands of microbial genomes shed light on interconnected biogeochemical processes in an aquifer system.</title>
        <authorList>
            <person name="Anantharaman K."/>
            <person name="Brown C.T."/>
            <person name="Hug L.A."/>
            <person name="Sharon I."/>
            <person name="Castelle C.J."/>
            <person name="Probst A.J."/>
            <person name="Thomas B.C."/>
            <person name="Singh A."/>
            <person name="Wilkins M.J."/>
            <person name="Karaoz U."/>
            <person name="Brodie E.L."/>
            <person name="Williams K.H."/>
            <person name="Hubbard S.S."/>
            <person name="Banfield J.F."/>
        </authorList>
    </citation>
    <scope>NUCLEOTIDE SEQUENCE [LARGE SCALE GENOMIC DNA]</scope>
</reference>
<dbReference type="InterPro" id="IPR019533">
    <property type="entry name" value="Peptidase_S26"/>
</dbReference>
<comment type="caution">
    <text evidence="8">The sequence shown here is derived from an EMBL/GenBank/DDBJ whole genome shotgun (WGS) entry which is preliminary data.</text>
</comment>
<evidence type="ECO:0000256" key="2">
    <source>
        <dbReference type="ARBA" id="ARBA00009370"/>
    </source>
</evidence>
<evidence type="ECO:0000256" key="3">
    <source>
        <dbReference type="ARBA" id="ARBA00013208"/>
    </source>
</evidence>
<evidence type="ECO:0000256" key="1">
    <source>
        <dbReference type="ARBA" id="ARBA00000677"/>
    </source>
</evidence>
<dbReference type="PANTHER" id="PTHR43390:SF1">
    <property type="entry name" value="CHLOROPLAST PROCESSING PEPTIDASE"/>
    <property type="match status" value="1"/>
</dbReference>
<protein>
    <recommendedName>
        <fullName evidence="3 6">Signal peptidase I</fullName>
        <ecNumber evidence="3 6">3.4.21.89</ecNumber>
    </recommendedName>
</protein>
<dbReference type="EC" id="3.4.21.89" evidence="3 6"/>
<dbReference type="CDD" id="cd06530">
    <property type="entry name" value="S26_SPase_I"/>
    <property type="match status" value="1"/>
</dbReference>
<dbReference type="PRINTS" id="PR00727">
    <property type="entry name" value="LEADERPTASE"/>
</dbReference>
<dbReference type="SUPFAM" id="SSF51306">
    <property type="entry name" value="LexA/Signal peptidase"/>
    <property type="match status" value="1"/>
</dbReference>
<feature type="domain" description="Peptidase S26" evidence="7">
    <location>
        <begin position="2"/>
        <end position="158"/>
    </location>
</feature>
<dbReference type="Proteomes" id="UP000177811">
    <property type="component" value="Unassembled WGS sequence"/>
</dbReference>
<dbReference type="InterPro" id="IPR019757">
    <property type="entry name" value="Pept_S26A_signal_pept_1_Lys-AS"/>
</dbReference>
<dbReference type="PROSITE" id="PS00760">
    <property type="entry name" value="SPASE_I_2"/>
    <property type="match status" value="1"/>
</dbReference>
<proteinExistence type="inferred from homology"/>
<evidence type="ECO:0000313" key="8">
    <source>
        <dbReference type="EMBL" id="OHA02263.1"/>
    </source>
</evidence>
<gene>
    <name evidence="8" type="ORF">A3C16_04105</name>
</gene>
<evidence type="ECO:0000256" key="5">
    <source>
        <dbReference type="PIRSR" id="PIRSR600223-1"/>
    </source>
</evidence>
<dbReference type="InterPro" id="IPR000223">
    <property type="entry name" value="Pept_S26A_signal_pept_1"/>
</dbReference>
<sequence length="171" mass="19297">MVKIILIALLIAVPIRYFVAQPFIVRGDSMVPNFHNGDYLVIDELSYYVRDPSRGEVVVFRYPLDTKQFFIKRIIGLPGEQIEVQDGKVMITPVAGEPFTLLERYVPENLATGNARNVRLEDGQYFVLGDNRPFSSDSRVWGVLQRNFITGRALIRAWPPGVAGLVPQAAY</sequence>
<comment type="subcellular location">
    <subcellularLocation>
        <location evidence="6">Membrane</location>
        <topology evidence="6">Single-pass type II membrane protein</topology>
    </subcellularLocation>
</comment>
<dbReference type="AlphaFoldDB" id="A0A1G2KSD7"/>
<feature type="active site" evidence="5">
    <location>
        <position position="72"/>
    </location>
</feature>
<organism evidence="8 9">
    <name type="scientific">Candidatus Sungbacteria bacterium RIFCSPHIGHO2_02_FULL_51_29</name>
    <dbReference type="NCBI Taxonomy" id="1802273"/>
    <lineage>
        <taxon>Bacteria</taxon>
        <taxon>Candidatus Sungiibacteriota</taxon>
    </lineage>
</organism>
<evidence type="ECO:0000313" key="9">
    <source>
        <dbReference type="Proteomes" id="UP000177811"/>
    </source>
</evidence>
<accession>A0A1G2KSD7</accession>
<dbReference type="GO" id="GO:0006465">
    <property type="term" value="P:signal peptide processing"/>
    <property type="evidence" value="ECO:0007669"/>
    <property type="project" value="InterPro"/>
</dbReference>
<dbReference type="PROSITE" id="PS00761">
    <property type="entry name" value="SPASE_I_3"/>
    <property type="match status" value="1"/>
</dbReference>
<evidence type="ECO:0000256" key="4">
    <source>
        <dbReference type="ARBA" id="ARBA00022801"/>
    </source>
</evidence>
<name>A0A1G2KSD7_9BACT</name>
<dbReference type="GO" id="GO:0004252">
    <property type="term" value="F:serine-type endopeptidase activity"/>
    <property type="evidence" value="ECO:0007669"/>
    <property type="project" value="InterPro"/>
</dbReference>
<keyword evidence="4 6" id="KW-0378">Hydrolase</keyword>
<feature type="active site" evidence="5">
    <location>
        <position position="29"/>
    </location>
</feature>
<dbReference type="InterPro" id="IPR019758">
    <property type="entry name" value="Pept_S26A_signal_pept_1_CS"/>
</dbReference>
<evidence type="ECO:0000259" key="7">
    <source>
        <dbReference type="Pfam" id="PF10502"/>
    </source>
</evidence>
<dbReference type="EMBL" id="MHQL01000041">
    <property type="protein sequence ID" value="OHA02263.1"/>
    <property type="molecule type" value="Genomic_DNA"/>
</dbReference>
<dbReference type="PANTHER" id="PTHR43390">
    <property type="entry name" value="SIGNAL PEPTIDASE I"/>
    <property type="match status" value="1"/>
</dbReference>
<dbReference type="GO" id="GO:0009003">
    <property type="term" value="F:signal peptidase activity"/>
    <property type="evidence" value="ECO:0007669"/>
    <property type="project" value="UniProtKB-EC"/>
</dbReference>